<dbReference type="InterPro" id="IPR051016">
    <property type="entry name" value="Diverse_Substrate_AcTransf"/>
</dbReference>
<dbReference type="CDD" id="cd04301">
    <property type="entry name" value="NAT_SF"/>
    <property type="match status" value="1"/>
</dbReference>
<dbReference type="SUPFAM" id="SSF55729">
    <property type="entry name" value="Acyl-CoA N-acyltransferases (Nat)"/>
    <property type="match status" value="1"/>
</dbReference>
<sequence>MSATLLLRGLQAADRADWERLARGYKAFYGVQPNDAAYEAAWLRLVQGGPAQALVLSDGQRLLGLTHYLFQSSTWGEWVCYLQDLFVDPEQRGQGLGRRLIEAVAEQARSQGAQRLYWLTQAHNATARALYDRLAEYRGFIRYDYPL</sequence>
<evidence type="ECO:0000256" key="1">
    <source>
        <dbReference type="ARBA" id="ARBA00022679"/>
    </source>
</evidence>
<protein>
    <submittedName>
        <fullName evidence="4">GNAT family N-acetyltransferase</fullName>
    </submittedName>
</protein>
<dbReference type="GO" id="GO:0008080">
    <property type="term" value="F:N-acetyltransferase activity"/>
    <property type="evidence" value="ECO:0007669"/>
    <property type="project" value="TreeGrafter"/>
</dbReference>
<dbReference type="Gene3D" id="3.40.630.30">
    <property type="match status" value="1"/>
</dbReference>
<dbReference type="PROSITE" id="PS51186">
    <property type="entry name" value="GNAT"/>
    <property type="match status" value="1"/>
</dbReference>
<gene>
    <name evidence="4" type="ORF">I7X39_19060</name>
</gene>
<organism evidence="4 5">
    <name type="scientific">Inhella proteolytica</name>
    <dbReference type="NCBI Taxonomy" id="2795029"/>
    <lineage>
        <taxon>Bacteria</taxon>
        <taxon>Pseudomonadati</taxon>
        <taxon>Pseudomonadota</taxon>
        <taxon>Betaproteobacteria</taxon>
        <taxon>Burkholderiales</taxon>
        <taxon>Sphaerotilaceae</taxon>
        <taxon>Inhella</taxon>
    </lineage>
</organism>
<dbReference type="EMBL" id="JAEDAK010000016">
    <property type="protein sequence ID" value="MBH9578996.1"/>
    <property type="molecule type" value="Genomic_DNA"/>
</dbReference>
<dbReference type="Proteomes" id="UP000613266">
    <property type="component" value="Unassembled WGS sequence"/>
</dbReference>
<accession>A0A931J668</accession>
<feature type="domain" description="N-acetyltransferase" evidence="3">
    <location>
        <begin position="5"/>
        <end position="147"/>
    </location>
</feature>
<dbReference type="Pfam" id="PF00583">
    <property type="entry name" value="Acetyltransf_1"/>
    <property type="match status" value="1"/>
</dbReference>
<proteinExistence type="predicted"/>
<evidence type="ECO:0000313" key="5">
    <source>
        <dbReference type="Proteomes" id="UP000613266"/>
    </source>
</evidence>
<keyword evidence="1" id="KW-0808">Transferase</keyword>
<keyword evidence="2" id="KW-0012">Acyltransferase</keyword>
<comment type="caution">
    <text evidence="4">The sequence shown here is derived from an EMBL/GenBank/DDBJ whole genome shotgun (WGS) entry which is preliminary data.</text>
</comment>
<dbReference type="PANTHER" id="PTHR10545:SF42">
    <property type="entry name" value="ACETYLTRANSFERASE"/>
    <property type="match status" value="1"/>
</dbReference>
<evidence type="ECO:0000313" key="4">
    <source>
        <dbReference type="EMBL" id="MBH9578996.1"/>
    </source>
</evidence>
<dbReference type="InterPro" id="IPR016181">
    <property type="entry name" value="Acyl_CoA_acyltransferase"/>
</dbReference>
<dbReference type="AlphaFoldDB" id="A0A931J668"/>
<evidence type="ECO:0000256" key="2">
    <source>
        <dbReference type="ARBA" id="ARBA00023315"/>
    </source>
</evidence>
<name>A0A931J668_9BURK</name>
<keyword evidence="5" id="KW-1185">Reference proteome</keyword>
<dbReference type="PANTHER" id="PTHR10545">
    <property type="entry name" value="DIAMINE N-ACETYLTRANSFERASE"/>
    <property type="match status" value="1"/>
</dbReference>
<evidence type="ECO:0000259" key="3">
    <source>
        <dbReference type="PROSITE" id="PS51186"/>
    </source>
</evidence>
<dbReference type="RefSeq" id="WP_198112761.1">
    <property type="nucleotide sequence ID" value="NZ_JAEDAK010000016.1"/>
</dbReference>
<dbReference type="InterPro" id="IPR000182">
    <property type="entry name" value="GNAT_dom"/>
</dbReference>
<reference evidence="4" key="1">
    <citation type="submission" date="2020-12" db="EMBL/GenBank/DDBJ databases">
        <title>The genome sequence of Inhella sp. 1Y17.</title>
        <authorList>
            <person name="Liu Y."/>
        </authorList>
    </citation>
    <scope>NUCLEOTIDE SEQUENCE</scope>
    <source>
        <strain evidence="4">1Y17</strain>
    </source>
</reference>